<keyword evidence="6" id="KW-0067">ATP-binding</keyword>
<evidence type="ECO:0000256" key="1">
    <source>
        <dbReference type="ARBA" id="ARBA00001946"/>
    </source>
</evidence>
<dbReference type="SUPFAM" id="SSF54991">
    <property type="entry name" value="Anticodon-binding domain of PheRS"/>
    <property type="match status" value="1"/>
</dbReference>
<geneLocation type="plastid" evidence="12"/>
<dbReference type="Pfam" id="PF03147">
    <property type="entry name" value="FDX-ACB"/>
    <property type="match status" value="1"/>
</dbReference>
<dbReference type="InterPro" id="IPR036690">
    <property type="entry name" value="Fdx_antiC-bd_sf"/>
</dbReference>
<dbReference type="SMART" id="SM00896">
    <property type="entry name" value="FDX-ACB"/>
    <property type="match status" value="1"/>
</dbReference>
<dbReference type="PROSITE" id="PS51483">
    <property type="entry name" value="B5"/>
    <property type="match status" value="1"/>
</dbReference>
<organism evidence="12">
    <name type="scientific">Apoglossum ruscifolium</name>
    <dbReference type="NCBI Taxonomy" id="167976"/>
    <lineage>
        <taxon>Eukaryota</taxon>
        <taxon>Rhodophyta</taxon>
        <taxon>Florideophyceae</taxon>
        <taxon>Rhodymeniophycidae</taxon>
        <taxon>Ceramiales</taxon>
        <taxon>Delesseriaceae</taxon>
        <taxon>Apoglossum</taxon>
    </lineage>
</organism>
<dbReference type="InterPro" id="IPR041616">
    <property type="entry name" value="PheRS_beta_core"/>
</dbReference>
<dbReference type="InterPro" id="IPR045864">
    <property type="entry name" value="aa-tRNA-synth_II/BPL/LPL"/>
</dbReference>
<accession>A0A4D6WMS1</accession>
<reference evidence="12" key="1">
    <citation type="journal article" date="2019" name="Mol. Phylogenet. Evol.">
        <title>Morphological evolution and classification of the red algal order Ceramiales inferred using plastid phylogenomics.</title>
        <authorList>
            <person name="Diaz-Tapia P."/>
            <person name="Pasella M.M."/>
            <person name="Verbruggen H."/>
            <person name="Maggs C.A."/>
        </authorList>
    </citation>
    <scope>NUCLEOTIDE SEQUENCE</scope>
    <source>
        <strain evidence="12">PD2929_1</strain>
    </source>
</reference>
<dbReference type="SUPFAM" id="SSF46955">
    <property type="entry name" value="Putative DNA-binding domain"/>
    <property type="match status" value="2"/>
</dbReference>
<evidence type="ECO:0000256" key="6">
    <source>
        <dbReference type="ARBA" id="ARBA00022840"/>
    </source>
</evidence>
<dbReference type="GO" id="GO:0009328">
    <property type="term" value="C:phenylalanine-tRNA ligase complex"/>
    <property type="evidence" value="ECO:0007669"/>
    <property type="project" value="TreeGrafter"/>
</dbReference>
<dbReference type="EMBL" id="MK814611">
    <property type="protein sequence ID" value="QCI04522.1"/>
    <property type="molecule type" value="Genomic_DNA"/>
</dbReference>
<dbReference type="PROSITE" id="PS51447">
    <property type="entry name" value="FDX_ACB"/>
    <property type="match status" value="1"/>
</dbReference>
<dbReference type="InterPro" id="IPR045060">
    <property type="entry name" value="Phe-tRNA-ligase_IIc_bsu"/>
</dbReference>
<dbReference type="GO" id="GO:0005524">
    <property type="term" value="F:ATP binding"/>
    <property type="evidence" value="ECO:0007669"/>
    <property type="project" value="UniProtKB-KW"/>
</dbReference>
<sequence>MKFSWKILNFFINLESIHFTEFIEKLALAGFEVEEIEENNKTIDKIINLNITSNRKEIFCIINLAQEISIILNIPLKIKLIPIKYYKDYHKNKTNKIIQKSAEIIYIKIQTITNLLNNESPKWLKNHLQSCNIISSSLLSDIQQYINIKWGQEILIFNLNELTTKFLDFNLIDISKSNISNANYIEKIIYNHKDLFYLNKTNDYLTLNNKTQNIILCFIIRKININNLTNTKKIFHNAYYETIKLISTFGKGIVNKSYQENIPQIFLDNKQVLKIKKNNIKYILGPLNIKTFKFLSNHEIINCLKQLKFKVKYSYKYKIFKIQIPNNRQHDLKRDIDIIEEISRIYGFQYFLNHLPNYQTKGNISKKSFYKNKIRYILRDLGLNEVIHTSLTHKKLSKLHNITIYNPITEDQKFLRNNIIENLIQNYKVNSKQKTYKTEIFEIGQIFYSNNIKNYIEETHVGGLIYNTNFIKQNWSNKSTNLNWFHAKGIIENFFERLNVHITWHKLLRTNEYTTIQHIHNYFHYNKVIYIYNQKNNNLIGIFGQINHKYFDNIDKNPIYLFEINLTQLIKGVYLNKHLNYRAKKYSIYPSVIRDISINIKQNKNIHEIKSLVQKNNIDLIESIELISEYYNKKISKRFICLRITYRSYNRTLNNIDIEKINHNIQELLK</sequence>
<dbReference type="SUPFAM" id="SSF55681">
    <property type="entry name" value="Class II aaRS and biotin synthetases"/>
    <property type="match status" value="1"/>
</dbReference>
<evidence type="ECO:0000256" key="3">
    <source>
        <dbReference type="ARBA" id="ARBA00022598"/>
    </source>
</evidence>
<dbReference type="Gene3D" id="3.30.930.10">
    <property type="entry name" value="Bira Bifunctional Protein, Domain 2"/>
    <property type="match status" value="1"/>
</dbReference>
<gene>
    <name evidence="12" type="primary">syfB</name>
</gene>
<dbReference type="Gene3D" id="3.30.70.380">
    <property type="entry name" value="Ferrodoxin-fold anticodon-binding domain"/>
    <property type="match status" value="1"/>
</dbReference>
<evidence type="ECO:0000313" key="12">
    <source>
        <dbReference type="EMBL" id="QCI04522.1"/>
    </source>
</evidence>
<dbReference type="SUPFAM" id="SSF56037">
    <property type="entry name" value="PheT/TilS domain"/>
    <property type="match status" value="1"/>
</dbReference>
<name>A0A4D6WMS1_9FLOR</name>
<dbReference type="Gene3D" id="3.50.40.10">
    <property type="entry name" value="Phenylalanyl-trna Synthetase, Chain B, domain 3"/>
    <property type="match status" value="1"/>
</dbReference>
<dbReference type="Pfam" id="PF03484">
    <property type="entry name" value="B5"/>
    <property type="match status" value="1"/>
</dbReference>
<dbReference type="EC" id="6.1.1.20" evidence="2"/>
<dbReference type="PANTHER" id="PTHR10947:SF0">
    <property type="entry name" value="PHENYLALANINE--TRNA LIGASE BETA SUBUNIT"/>
    <property type="match status" value="1"/>
</dbReference>
<evidence type="ECO:0000256" key="5">
    <source>
        <dbReference type="ARBA" id="ARBA00022741"/>
    </source>
</evidence>
<keyword evidence="3 12" id="KW-0436">Ligase</keyword>
<keyword evidence="8" id="KW-0648">Protein biosynthesis</keyword>
<dbReference type="InterPro" id="IPR005147">
    <property type="entry name" value="tRNA_synthase_B5-dom"/>
</dbReference>
<reference evidence="12" key="2">
    <citation type="submission" date="2019-04" db="EMBL/GenBank/DDBJ databases">
        <authorList>
            <person name="Pasella M."/>
        </authorList>
    </citation>
    <scope>NUCLEOTIDE SEQUENCE</scope>
    <source>
        <strain evidence="12">PD2929_1</strain>
    </source>
</reference>
<keyword evidence="5" id="KW-0547">Nucleotide-binding</keyword>
<evidence type="ECO:0000259" key="10">
    <source>
        <dbReference type="PROSITE" id="PS51447"/>
    </source>
</evidence>
<dbReference type="AlphaFoldDB" id="A0A4D6WMS1"/>
<dbReference type="Gene3D" id="3.30.56.10">
    <property type="match status" value="2"/>
</dbReference>
<comment type="cofactor">
    <cofactor evidence="1">
        <name>Mg(2+)</name>
        <dbReference type="ChEBI" id="CHEBI:18420"/>
    </cofactor>
</comment>
<dbReference type="GO" id="GO:0006432">
    <property type="term" value="P:phenylalanyl-tRNA aminoacylation"/>
    <property type="evidence" value="ECO:0007669"/>
    <property type="project" value="InterPro"/>
</dbReference>
<feature type="domain" description="B5" evidence="11">
    <location>
        <begin position="268"/>
        <end position="353"/>
    </location>
</feature>
<dbReference type="InterPro" id="IPR020825">
    <property type="entry name" value="Phe-tRNA_synthase-like_B3/B4"/>
</dbReference>
<keyword evidence="7" id="KW-0460">Magnesium</keyword>
<proteinExistence type="predicted"/>
<evidence type="ECO:0000256" key="4">
    <source>
        <dbReference type="ARBA" id="ARBA00022723"/>
    </source>
</evidence>
<evidence type="ECO:0000256" key="9">
    <source>
        <dbReference type="ARBA" id="ARBA00023146"/>
    </source>
</evidence>
<dbReference type="SMART" id="SM00874">
    <property type="entry name" value="B5"/>
    <property type="match status" value="1"/>
</dbReference>
<keyword evidence="9" id="KW-0030">Aminoacyl-tRNA synthetase</keyword>
<evidence type="ECO:0000256" key="2">
    <source>
        <dbReference type="ARBA" id="ARBA00012814"/>
    </source>
</evidence>
<evidence type="ECO:0000259" key="11">
    <source>
        <dbReference type="PROSITE" id="PS51483"/>
    </source>
</evidence>
<dbReference type="InterPro" id="IPR009061">
    <property type="entry name" value="DNA-bd_dom_put_sf"/>
</dbReference>
<keyword evidence="12" id="KW-0934">Plastid</keyword>
<feature type="domain" description="FDX-ACB" evidence="10">
    <location>
        <begin position="587"/>
        <end position="670"/>
    </location>
</feature>
<dbReference type="InterPro" id="IPR005121">
    <property type="entry name" value="Fdx_antiC-bd"/>
</dbReference>
<evidence type="ECO:0000256" key="7">
    <source>
        <dbReference type="ARBA" id="ARBA00022842"/>
    </source>
</evidence>
<keyword evidence="4" id="KW-0479">Metal-binding</keyword>
<dbReference type="Pfam" id="PF17759">
    <property type="entry name" value="tRNA_synthFbeta"/>
    <property type="match status" value="1"/>
</dbReference>
<dbReference type="GO" id="GO:0003723">
    <property type="term" value="F:RNA binding"/>
    <property type="evidence" value="ECO:0007669"/>
    <property type="project" value="InterPro"/>
</dbReference>
<dbReference type="PANTHER" id="PTHR10947">
    <property type="entry name" value="PHENYLALANYL-TRNA SYNTHETASE BETA CHAIN AND LEUCINE-RICH REPEAT-CONTAINING PROTEIN 47"/>
    <property type="match status" value="1"/>
</dbReference>
<protein>
    <recommendedName>
        <fullName evidence="2">phenylalanine--tRNA ligase</fullName>
        <ecNumber evidence="2">6.1.1.20</ecNumber>
    </recommendedName>
</protein>
<dbReference type="GO" id="GO:0000287">
    <property type="term" value="F:magnesium ion binding"/>
    <property type="evidence" value="ECO:0007669"/>
    <property type="project" value="InterPro"/>
</dbReference>
<evidence type="ECO:0000256" key="8">
    <source>
        <dbReference type="ARBA" id="ARBA00022917"/>
    </source>
</evidence>
<dbReference type="GO" id="GO:0004826">
    <property type="term" value="F:phenylalanine-tRNA ligase activity"/>
    <property type="evidence" value="ECO:0007669"/>
    <property type="project" value="UniProtKB-EC"/>
</dbReference>